<name>A0A7U9TIM1_9MOLU</name>
<organism evidence="6 7">
    <name type="scientific">Mariniplasma anaerobium</name>
    <dbReference type="NCBI Taxonomy" id="2735436"/>
    <lineage>
        <taxon>Bacteria</taxon>
        <taxon>Bacillati</taxon>
        <taxon>Mycoplasmatota</taxon>
        <taxon>Mollicutes</taxon>
        <taxon>Acholeplasmatales</taxon>
        <taxon>Acholeplasmataceae</taxon>
        <taxon>Mariniplasma</taxon>
    </lineage>
</organism>
<gene>
    <name evidence="6" type="ORF">MPAN_008110</name>
</gene>
<protein>
    <recommendedName>
        <fullName evidence="5">FMN-binding domain-containing protein</fullName>
    </recommendedName>
</protein>
<dbReference type="Proteomes" id="UP000620133">
    <property type="component" value="Chromosome"/>
</dbReference>
<comment type="subcellular location">
    <subcellularLocation>
        <location evidence="1">Membrane</location>
        <topology evidence="1">Multi-pass membrane protein</topology>
    </subcellularLocation>
</comment>
<accession>A0A7U9TIM1</accession>
<dbReference type="Gene3D" id="3.90.1010.20">
    <property type="match status" value="1"/>
</dbReference>
<feature type="domain" description="FMN-binding" evidence="5">
    <location>
        <begin position="247"/>
        <end position="326"/>
    </location>
</feature>
<dbReference type="SMART" id="SM00900">
    <property type="entry name" value="FMN_bind"/>
    <property type="match status" value="1"/>
</dbReference>
<dbReference type="Pfam" id="PF01794">
    <property type="entry name" value="Ferric_reduct"/>
    <property type="match status" value="1"/>
</dbReference>
<dbReference type="InterPro" id="IPR013130">
    <property type="entry name" value="Fe3_Rdtase_TM_dom"/>
</dbReference>
<evidence type="ECO:0000259" key="5">
    <source>
        <dbReference type="SMART" id="SM00900"/>
    </source>
</evidence>
<evidence type="ECO:0000256" key="4">
    <source>
        <dbReference type="ARBA" id="ARBA00023136"/>
    </source>
</evidence>
<proteinExistence type="predicted"/>
<dbReference type="GO" id="GO:0016020">
    <property type="term" value="C:membrane"/>
    <property type="evidence" value="ECO:0007669"/>
    <property type="project" value="UniProtKB-SubCell"/>
</dbReference>
<dbReference type="GO" id="GO:0010181">
    <property type="term" value="F:FMN binding"/>
    <property type="evidence" value="ECO:0007669"/>
    <property type="project" value="InterPro"/>
</dbReference>
<dbReference type="EMBL" id="AP024412">
    <property type="protein sequence ID" value="BCR35918.1"/>
    <property type="molecule type" value="Genomic_DNA"/>
</dbReference>
<reference evidence="6" key="1">
    <citation type="submission" date="2021-01" db="EMBL/GenBank/DDBJ databases">
        <title>Draft genome sequence of Acholeplasmataceae bacterium strain Mahy22.</title>
        <authorList>
            <person name="Watanabe M."/>
            <person name="Kojima H."/>
            <person name="Fukui M."/>
        </authorList>
    </citation>
    <scope>NUCLEOTIDE SEQUENCE</scope>
    <source>
        <strain evidence="6">Mahy22</strain>
    </source>
</reference>
<evidence type="ECO:0000256" key="2">
    <source>
        <dbReference type="ARBA" id="ARBA00022692"/>
    </source>
</evidence>
<dbReference type="RefSeq" id="WP_176238748.1">
    <property type="nucleotide sequence ID" value="NZ_AP024412.1"/>
</dbReference>
<keyword evidence="2" id="KW-0812">Transmembrane</keyword>
<dbReference type="Pfam" id="PF04205">
    <property type="entry name" value="FMN_bind"/>
    <property type="match status" value="1"/>
</dbReference>
<dbReference type="InterPro" id="IPR007329">
    <property type="entry name" value="FMN-bd"/>
</dbReference>
<keyword evidence="3" id="KW-1133">Transmembrane helix</keyword>
<keyword evidence="7" id="KW-1185">Reference proteome</keyword>
<evidence type="ECO:0000256" key="1">
    <source>
        <dbReference type="ARBA" id="ARBA00004141"/>
    </source>
</evidence>
<evidence type="ECO:0000313" key="6">
    <source>
        <dbReference type="EMBL" id="BCR35918.1"/>
    </source>
</evidence>
<dbReference type="AlphaFoldDB" id="A0A7U9TIM1"/>
<evidence type="ECO:0000256" key="3">
    <source>
        <dbReference type="ARBA" id="ARBA00022989"/>
    </source>
</evidence>
<keyword evidence="4" id="KW-0472">Membrane</keyword>
<evidence type="ECO:0000313" key="7">
    <source>
        <dbReference type="Proteomes" id="UP000620133"/>
    </source>
</evidence>
<dbReference type="KEGG" id="manr:MPAN_008110"/>
<sequence length="326" mass="37088">MIIILIIILALIAYVYPKIITKTFVPTTILFTLISATAFFVDFSLLSPFKTGFLGLAFFIIVMFAGAMPKHSVLEKKFKSVRKEYSIYGFITITPHAILFFIDMLNETMNFEWFGVMTYLIMVPLFITSFYIIRKKMSNKTWKILQKASYIIYLLLYIHLILFYTGNNIYLYTALFVFYVALKNYNHFSFSKTVIRKLIISSVAVVLILSIAYIGTDGQIIASHAVNKLYMSDLSIEDGVYYGSADGYEDYTVVVEVIIEQGVIKSIILLDDGSSEPRKEYDYTEIAKDVIEEIIEKQHTDIDVVSGATHTVDGVVNAVLDALLEH</sequence>